<name>A0A5C5Y9Q5_9PLAN</name>
<protein>
    <submittedName>
        <fullName evidence="4">Leader peptidase PppA</fullName>
    </submittedName>
</protein>
<dbReference type="EMBL" id="SJPL01000001">
    <property type="protein sequence ID" value="TWT72426.1"/>
    <property type="molecule type" value="Genomic_DNA"/>
</dbReference>
<feature type="transmembrane region" description="Helical" evidence="2">
    <location>
        <begin position="161"/>
        <end position="180"/>
    </location>
</feature>
<feature type="transmembrane region" description="Helical" evidence="2">
    <location>
        <begin position="356"/>
        <end position="375"/>
    </location>
</feature>
<reference evidence="4 5" key="1">
    <citation type="submission" date="2019-02" db="EMBL/GenBank/DDBJ databases">
        <title>Deep-cultivation of Planctomycetes and their phenomic and genomic characterization uncovers novel biology.</title>
        <authorList>
            <person name="Wiegand S."/>
            <person name="Jogler M."/>
            <person name="Boedeker C."/>
            <person name="Pinto D."/>
            <person name="Vollmers J."/>
            <person name="Rivas-Marin E."/>
            <person name="Kohn T."/>
            <person name="Peeters S.H."/>
            <person name="Heuer A."/>
            <person name="Rast P."/>
            <person name="Oberbeckmann S."/>
            <person name="Bunk B."/>
            <person name="Jeske O."/>
            <person name="Meyerdierks A."/>
            <person name="Storesund J.E."/>
            <person name="Kallscheuer N."/>
            <person name="Luecker S."/>
            <person name="Lage O.M."/>
            <person name="Pohl T."/>
            <person name="Merkel B.J."/>
            <person name="Hornburger P."/>
            <person name="Mueller R.-W."/>
            <person name="Bruemmer F."/>
            <person name="Labrenz M."/>
            <person name="Spormann A.M."/>
            <person name="Op Den Camp H."/>
            <person name="Overmann J."/>
            <person name="Amann R."/>
            <person name="Jetten M.S.M."/>
            <person name="Mascher T."/>
            <person name="Medema M.H."/>
            <person name="Devos D.P."/>
            <person name="Kaster A.-K."/>
            <person name="Ovreas L."/>
            <person name="Rohde M."/>
            <person name="Galperin M.Y."/>
            <person name="Jogler C."/>
        </authorList>
    </citation>
    <scope>NUCLEOTIDE SEQUENCE [LARGE SCALE GENOMIC DNA]</scope>
    <source>
        <strain evidence="4 5">Pan14r</strain>
    </source>
</reference>
<dbReference type="Pfam" id="PF06750">
    <property type="entry name" value="A24_N_bact"/>
    <property type="match status" value="1"/>
</dbReference>
<feature type="compositionally biased region" description="Basic and acidic residues" evidence="1">
    <location>
        <begin position="380"/>
        <end position="408"/>
    </location>
</feature>
<evidence type="ECO:0000256" key="1">
    <source>
        <dbReference type="SAM" id="MobiDB-lite"/>
    </source>
</evidence>
<dbReference type="RefSeq" id="WP_197203977.1">
    <property type="nucleotide sequence ID" value="NZ_SJPL01000001.1"/>
</dbReference>
<dbReference type="GO" id="GO:0004190">
    <property type="term" value="F:aspartic-type endopeptidase activity"/>
    <property type="evidence" value="ECO:0007669"/>
    <property type="project" value="TreeGrafter"/>
</dbReference>
<dbReference type="PANTHER" id="PTHR30487">
    <property type="entry name" value="TYPE 4 PREPILIN-LIKE PROTEINS LEADER PEPTIDE-PROCESSING ENZYME"/>
    <property type="match status" value="1"/>
</dbReference>
<feature type="transmembrane region" description="Helical" evidence="2">
    <location>
        <begin position="286"/>
        <end position="316"/>
    </location>
</feature>
<dbReference type="AlphaFoldDB" id="A0A5C5Y9Q5"/>
<dbReference type="InterPro" id="IPR050882">
    <property type="entry name" value="Prepilin_peptidase/N-MTase"/>
</dbReference>
<feature type="domain" description="Prepilin peptidase A24 N-terminal" evidence="3">
    <location>
        <begin position="54"/>
        <end position="129"/>
    </location>
</feature>
<keyword evidence="2" id="KW-0812">Transmembrane</keyword>
<feature type="transmembrane region" description="Helical" evidence="2">
    <location>
        <begin position="192"/>
        <end position="213"/>
    </location>
</feature>
<accession>A0A5C5Y9Q5</accession>
<proteinExistence type="predicted"/>
<organism evidence="4 5">
    <name type="scientific">Crateriforma conspicua</name>
    <dbReference type="NCBI Taxonomy" id="2527996"/>
    <lineage>
        <taxon>Bacteria</taxon>
        <taxon>Pseudomonadati</taxon>
        <taxon>Planctomycetota</taxon>
        <taxon>Planctomycetia</taxon>
        <taxon>Planctomycetales</taxon>
        <taxon>Planctomycetaceae</taxon>
        <taxon>Crateriforma</taxon>
    </lineage>
</organism>
<keyword evidence="5" id="KW-1185">Reference proteome</keyword>
<dbReference type="GO" id="GO:0006465">
    <property type="term" value="P:signal peptide processing"/>
    <property type="evidence" value="ECO:0007669"/>
    <property type="project" value="TreeGrafter"/>
</dbReference>
<feature type="transmembrane region" description="Helical" evidence="2">
    <location>
        <begin position="323"/>
        <end position="344"/>
    </location>
</feature>
<gene>
    <name evidence="4" type="primary">pppA_2</name>
    <name evidence="4" type="ORF">Pan14r_47460</name>
</gene>
<dbReference type="Proteomes" id="UP000317238">
    <property type="component" value="Unassembled WGS sequence"/>
</dbReference>
<sequence length="429" mass="47032">MFWATIFALLAIATVYVWGGAWWIQRAHPHFRIGELILPRMVEVVIVGWMLWVASAIGSFLNVVAWRMPLGRGLGGRSHCPRCGTQLLARDNFPVLGWMAVQGRCRTCRLPISPRYPIVEAAVGLSLTSIGIAVIHGFSPPGQAIDAARSVLHSRVVDPDVWYLLAFQVVGLSIGWAFGLIRFDGNRLPSPLVTFAAITLLVIPLMFPSLLVVDWRFYRIDQINDAASLVSQNWQNNAGILDAAARLLTALAAAGFAGRSLARGLCNQADLKLSPLADSSRRLVDLILMIAVPAVIVGWQALPSVLVAASLLALLIPRRWADALGRFAVTLPIATSIQITVWAATENATWWPGSVGHPWVMIVAAACVLGIPWWLHEPARDEDRPRDDDSDHVDAFDRDVASDVRDTPPDDQSMVQRVTDPDPNDQPIR</sequence>
<dbReference type="InterPro" id="IPR010627">
    <property type="entry name" value="Prepilin_pept_A24_N"/>
</dbReference>
<dbReference type="PANTHER" id="PTHR30487:SF0">
    <property type="entry name" value="PREPILIN LEADER PEPTIDASE_N-METHYLTRANSFERASE-RELATED"/>
    <property type="match status" value="1"/>
</dbReference>
<dbReference type="GO" id="GO:0005886">
    <property type="term" value="C:plasma membrane"/>
    <property type="evidence" value="ECO:0007669"/>
    <property type="project" value="TreeGrafter"/>
</dbReference>
<evidence type="ECO:0000256" key="2">
    <source>
        <dbReference type="SAM" id="Phobius"/>
    </source>
</evidence>
<feature type="transmembrane region" description="Helical" evidence="2">
    <location>
        <begin position="44"/>
        <end position="66"/>
    </location>
</feature>
<feature type="region of interest" description="Disordered" evidence="1">
    <location>
        <begin position="380"/>
        <end position="429"/>
    </location>
</feature>
<evidence type="ECO:0000259" key="3">
    <source>
        <dbReference type="Pfam" id="PF06750"/>
    </source>
</evidence>
<keyword evidence="2" id="KW-1133">Transmembrane helix</keyword>
<comment type="caution">
    <text evidence="4">The sequence shown here is derived from an EMBL/GenBank/DDBJ whole genome shotgun (WGS) entry which is preliminary data.</text>
</comment>
<evidence type="ECO:0000313" key="4">
    <source>
        <dbReference type="EMBL" id="TWT72426.1"/>
    </source>
</evidence>
<keyword evidence="2" id="KW-0472">Membrane</keyword>
<feature type="transmembrane region" description="Helical" evidence="2">
    <location>
        <begin position="6"/>
        <end position="24"/>
    </location>
</feature>
<evidence type="ECO:0000313" key="5">
    <source>
        <dbReference type="Proteomes" id="UP000317238"/>
    </source>
</evidence>